<dbReference type="RefSeq" id="WP_272859175.1">
    <property type="nucleotide sequence ID" value="NZ_CP067134.1"/>
</dbReference>
<evidence type="ECO:0000313" key="3">
    <source>
        <dbReference type="EMBL" id="WCR11084.1"/>
    </source>
</evidence>
<keyword evidence="1" id="KW-0812">Transmembrane</keyword>
<proteinExistence type="predicted"/>
<organism evidence="3 4">
    <name type="scientific">Paracoccus stylophorae</name>
    <dbReference type="NCBI Taxonomy" id="659350"/>
    <lineage>
        <taxon>Bacteria</taxon>
        <taxon>Pseudomonadati</taxon>
        <taxon>Pseudomonadota</taxon>
        <taxon>Alphaproteobacteria</taxon>
        <taxon>Rhodobacterales</taxon>
        <taxon>Paracoccaceae</taxon>
        <taxon>Paracoccus</taxon>
    </lineage>
</organism>
<reference evidence="3 4" key="1">
    <citation type="submission" date="2021-01" db="EMBL/GenBank/DDBJ databases">
        <title>Biogeographic distribution of Paracoccus.</title>
        <authorList>
            <person name="Hollensteiner J."/>
            <person name="Leineberger J."/>
            <person name="Brinkhoff T."/>
            <person name="Daniel R."/>
        </authorList>
    </citation>
    <scope>NUCLEOTIDE SEQUENCE [LARGE SCALE GENOMIC DNA]</scope>
    <source>
        <strain evidence="3 4">LMG25392</strain>
    </source>
</reference>
<gene>
    <name evidence="3" type="ORF">JHW45_01335</name>
</gene>
<protein>
    <submittedName>
        <fullName evidence="3">Tripartite tricarboxylate transporter TctB family protein</fullName>
    </submittedName>
</protein>
<sequence>MADRIFAGILLVVTLAYGFIAFTAISAPFQYDPLGPESWPQLLSVIATLCILKILWKPDTRGMGVARSTWFRLVGMVILLMIYAELYEFLGFIVMTMVFSTAVALMLGAQTWRAVAFGVSTGVFGYLLCVTLLDLNLPSGEIFENILVQTEGTN</sequence>
<keyword evidence="4" id="KW-1185">Reference proteome</keyword>
<feature type="transmembrane region" description="Helical" evidence="1">
    <location>
        <begin position="114"/>
        <end position="133"/>
    </location>
</feature>
<dbReference type="EMBL" id="CP067134">
    <property type="protein sequence ID" value="WCR11084.1"/>
    <property type="molecule type" value="Genomic_DNA"/>
</dbReference>
<name>A0ABY7SVM7_9RHOB</name>
<feature type="transmembrane region" description="Helical" evidence="1">
    <location>
        <begin position="39"/>
        <end position="56"/>
    </location>
</feature>
<evidence type="ECO:0000313" key="4">
    <source>
        <dbReference type="Proteomes" id="UP001218412"/>
    </source>
</evidence>
<keyword evidence="1" id="KW-0472">Membrane</keyword>
<keyword evidence="1" id="KW-1133">Transmembrane helix</keyword>
<accession>A0ABY7SVM7</accession>
<evidence type="ECO:0000256" key="1">
    <source>
        <dbReference type="SAM" id="Phobius"/>
    </source>
</evidence>
<evidence type="ECO:0000259" key="2">
    <source>
        <dbReference type="Pfam" id="PF07331"/>
    </source>
</evidence>
<dbReference type="Proteomes" id="UP001218412">
    <property type="component" value="Chromosome"/>
</dbReference>
<feature type="transmembrane region" description="Helical" evidence="1">
    <location>
        <begin position="7"/>
        <end position="27"/>
    </location>
</feature>
<feature type="domain" description="DUF1468" evidence="2">
    <location>
        <begin position="5"/>
        <end position="138"/>
    </location>
</feature>
<dbReference type="InterPro" id="IPR009936">
    <property type="entry name" value="DUF1468"/>
</dbReference>
<dbReference type="Pfam" id="PF07331">
    <property type="entry name" value="TctB"/>
    <property type="match status" value="1"/>
</dbReference>